<feature type="non-terminal residue" evidence="1">
    <location>
        <position position="1"/>
    </location>
</feature>
<dbReference type="EMBL" id="DAKRPA010000317">
    <property type="protein sequence ID" value="DAZ93436.1"/>
    <property type="molecule type" value="Genomic_DNA"/>
</dbReference>
<reference evidence="1" key="1">
    <citation type="submission" date="2022-11" db="EMBL/GenBank/DDBJ databases">
        <authorList>
            <person name="Morgan W.R."/>
            <person name="Tartar A."/>
        </authorList>
    </citation>
    <scope>NUCLEOTIDE SEQUENCE</scope>
    <source>
        <strain evidence="1">ARSEF 373</strain>
    </source>
</reference>
<protein>
    <recommendedName>
        <fullName evidence="3">Transposase IS30-like HTH domain-containing protein</fullName>
    </recommendedName>
</protein>
<dbReference type="AlphaFoldDB" id="A0AAV2YH50"/>
<dbReference type="Proteomes" id="UP001146120">
    <property type="component" value="Unassembled WGS sequence"/>
</dbReference>
<evidence type="ECO:0000313" key="2">
    <source>
        <dbReference type="Proteomes" id="UP001146120"/>
    </source>
</evidence>
<gene>
    <name evidence="1" type="ORF">N0F65_000087</name>
</gene>
<proteinExistence type="predicted"/>
<reference evidence="1" key="2">
    <citation type="journal article" date="2023" name="Microbiol Resour">
        <title>Decontamination and Annotation of the Draft Genome Sequence of the Oomycete Lagenidium giganteum ARSEF 373.</title>
        <authorList>
            <person name="Morgan W.R."/>
            <person name="Tartar A."/>
        </authorList>
    </citation>
    <scope>NUCLEOTIDE SEQUENCE</scope>
    <source>
        <strain evidence="1">ARSEF 373</strain>
    </source>
</reference>
<organism evidence="1 2">
    <name type="scientific">Lagenidium giganteum</name>
    <dbReference type="NCBI Taxonomy" id="4803"/>
    <lineage>
        <taxon>Eukaryota</taxon>
        <taxon>Sar</taxon>
        <taxon>Stramenopiles</taxon>
        <taxon>Oomycota</taxon>
        <taxon>Peronosporomycetes</taxon>
        <taxon>Pythiales</taxon>
        <taxon>Pythiaceae</taxon>
    </lineage>
</organism>
<keyword evidence="2" id="KW-1185">Reference proteome</keyword>
<accession>A0AAV2YH50</accession>
<dbReference type="Gene3D" id="1.10.10.60">
    <property type="entry name" value="Homeodomain-like"/>
    <property type="match status" value="1"/>
</dbReference>
<comment type="caution">
    <text evidence="1">The sequence shown here is derived from an EMBL/GenBank/DDBJ whole genome shotgun (WGS) entry which is preliminary data.</text>
</comment>
<evidence type="ECO:0000313" key="1">
    <source>
        <dbReference type="EMBL" id="DAZ93436.1"/>
    </source>
</evidence>
<name>A0AAV2YH50_9STRA</name>
<sequence length="211" mass="23908">GAKRLRGIRRSNKCHGDHLSSEEKAAINVYLYAGKSCRWIAQQLGCSMTAIVELMHDPEGQNRKPRRGRKTKLSARDARCIRLAIDKQIGLEMPHTDNSQHYPLRKKWTPKLTKAHKDARLKFVSSKRVGGGGSVQVWAFISAHGNSELVFFCRGVKTLQPTSNGFRGISFLMSKNCARSTLKNQWYSSKMDAPITRPDKQKPGLKTWKWT</sequence>
<evidence type="ECO:0008006" key="3">
    <source>
        <dbReference type="Google" id="ProtNLM"/>
    </source>
</evidence>